<comment type="subcellular location">
    <subcellularLocation>
        <location evidence="1">Cell junction</location>
    </subcellularLocation>
    <subcellularLocation>
        <location evidence="2">Cytoplasm</location>
    </subcellularLocation>
</comment>
<keyword evidence="7" id="KW-0965">Cell junction</keyword>
<evidence type="ECO:0000256" key="5">
    <source>
        <dbReference type="ARBA" id="ARBA00022737"/>
    </source>
</evidence>
<reference evidence="12" key="1">
    <citation type="submission" date="2022-11" db="UniProtKB">
        <authorList>
            <consortium name="WormBaseParasite"/>
        </authorList>
    </citation>
    <scope>IDENTIFICATION</scope>
</reference>
<dbReference type="Gene3D" id="2.10.110.10">
    <property type="entry name" value="Cysteine Rich Protein"/>
    <property type="match status" value="2"/>
</dbReference>
<evidence type="ECO:0000313" key="11">
    <source>
        <dbReference type="Proteomes" id="UP000887574"/>
    </source>
</evidence>
<dbReference type="GO" id="GO:0046872">
    <property type="term" value="F:metal ion binding"/>
    <property type="evidence" value="ECO:0007669"/>
    <property type="project" value="UniProtKB-KW"/>
</dbReference>
<dbReference type="InterPro" id="IPR001781">
    <property type="entry name" value="Znf_LIM"/>
</dbReference>
<keyword evidence="6 9" id="KW-0862">Zinc</keyword>
<dbReference type="GO" id="GO:0030036">
    <property type="term" value="P:actin cytoskeleton organization"/>
    <property type="evidence" value="ECO:0007669"/>
    <property type="project" value="TreeGrafter"/>
</dbReference>
<dbReference type="GO" id="GO:0003779">
    <property type="term" value="F:actin binding"/>
    <property type="evidence" value="ECO:0007669"/>
    <property type="project" value="TreeGrafter"/>
</dbReference>
<evidence type="ECO:0000313" key="12">
    <source>
        <dbReference type="WBParaSite" id="jg21571.2"/>
    </source>
</evidence>
<accession>A0A915DMJ1</accession>
<protein>
    <submittedName>
        <fullName evidence="12">LIM zinc-binding domain-containing protein</fullName>
    </submittedName>
</protein>
<dbReference type="GO" id="GO:0031941">
    <property type="term" value="C:filamentous actin"/>
    <property type="evidence" value="ECO:0007669"/>
    <property type="project" value="TreeGrafter"/>
</dbReference>
<dbReference type="GO" id="GO:0030018">
    <property type="term" value="C:Z disc"/>
    <property type="evidence" value="ECO:0007669"/>
    <property type="project" value="TreeGrafter"/>
</dbReference>
<dbReference type="SUPFAM" id="SSF57716">
    <property type="entry name" value="Glucocorticoid receptor-like (DNA-binding domain)"/>
    <property type="match status" value="1"/>
</dbReference>
<dbReference type="GO" id="GO:0051371">
    <property type="term" value="F:muscle alpha-actinin binding"/>
    <property type="evidence" value="ECO:0007669"/>
    <property type="project" value="TreeGrafter"/>
</dbReference>
<evidence type="ECO:0000256" key="1">
    <source>
        <dbReference type="ARBA" id="ARBA00004282"/>
    </source>
</evidence>
<dbReference type="GO" id="GO:0061061">
    <property type="term" value="P:muscle structure development"/>
    <property type="evidence" value="ECO:0007669"/>
    <property type="project" value="TreeGrafter"/>
</dbReference>
<evidence type="ECO:0000256" key="3">
    <source>
        <dbReference type="ARBA" id="ARBA00022490"/>
    </source>
</evidence>
<feature type="domain" description="LIM zinc-binding" evidence="10">
    <location>
        <begin position="22"/>
        <end position="81"/>
    </location>
</feature>
<dbReference type="Pfam" id="PF00412">
    <property type="entry name" value="LIM"/>
    <property type="match status" value="2"/>
</dbReference>
<keyword evidence="5" id="KW-0677">Repeat</keyword>
<dbReference type="PANTHER" id="PTHR24214">
    <property type="entry name" value="PDZ AND LIM DOMAIN PROTEIN ZASP"/>
    <property type="match status" value="1"/>
</dbReference>
<dbReference type="GO" id="GO:0005912">
    <property type="term" value="C:adherens junction"/>
    <property type="evidence" value="ECO:0007669"/>
    <property type="project" value="TreeGrafter"/>
</dbReference>
<evidence type="ECO:0000256" key="6">
    <source>
        <dbReference type="ARBA" id="ARBA00022833"/>
    </source>
</evidence>
<keyword evidence="8 9" id="KW-0440">LIM domain</keyword>
<dbReference type="InterPro" id="IPR050604">
    <property type="entry name" value="PDZ-LIM_domain"/>
</dbReference>
<dbReference type="WBParaSite" id="jg21571.2">
    <property type="protein sequence ID" value="jg21571.2"/>
    <property type="gene ID" value="jg21571"/>
</dbReference>
<proteinExistence type="predicted"/>
<dbReference type="SMART" id="SM00132">
    <property type="entry name" value="LIM"/>
    <property type="match status" value="2"/>
</dbReference>
<keyword evidence="4 9" id="KW-0479">Metal-binding</keyword>
<organism evidence="11 12">
    <name type="scientific">Ditylenchus dipsaci</name>
    <dbReference type="NCBI Taxonomy" id="166011"/>
    <lineage>
        <taxon>Eukaryota</taxon>
        <taxon>Metazoa</taxon>
        <taxon>Ecdysozoa</taxon>
        <taxon>Nematoda</taxon>
        <taxon>Chromadorea</taxon>
        <taxon>Rhabditida</taxon>
        <taxon>Tylenchina</taxon>
        <taxon>Tylenchomorpha</taxon>
        <taxon>Sphaerularioidea</taxon>
        <taxon>Anguinidae</taxon>
        <taxon>Anguininae</taxon>
        <taxon>Ditylenchus</taxon>
    </lineage>
</organism>
<keyword evidence="11" id="KW-1185">Reference proteome</keyword>
<evidence type="ECO:0000256" key="9">
    <source>
        <dbReference type="PROSITE-ProRule" id="PRU00125"/>
    </source>
</evidence>
<name>A0A915DMJ1_9BILA</name>
<evidence type="ECO:0000259" key="10">
    <source>
        <dbReference type="PROSITE" id="PS50023"/>
    </source>
</evidence>
<dbReference type="PROSITE" id="PS50023">
    <property type="entry name" value="LIM_DOMAIN_2"/>
    <property type="match status" value="1"/>
</dbReference>
<sequence length="253" mass="28196">MSREAKRFPTRLHHGIHTIPKGDCAFVANPLWATVVIALGKMWHPEHYVCCHCGEEIGHRNFFERGGKAYCETDYHDCFHPDVSTAMVLFVDVCITALGKTFHPEHFLCNQCGRPLDDAEGFHEKRWQAFCKEDFYRTYAPSARDARNPLRTSLSLLLALIGTLNASFVRSVPDPLTMAPTFSTTMELRCVNSTTTKSEVLCAIIVVALLVAGVCQPWVRSSTLSTFSAPIAIDSSARVPSKSPTEKLFVTML</sequence>
<keyword evidence="3" id="KW-0963">Cytoplasm</keyword>
<dbReference type="AlphaFoldDB" id="A0A915DMJ1"/>
<evidence type="ECO:0000256" key="2">
    <source>
        <dbReference type="ARBA" id="ARBA00004496"/>
    </source>
</evidence>
<dbReference type="Proteomes" id="UP000887574">
    <property type="component" value="Unplaced"/>
</dbReference>
<evidence type="ECO:0000256" key="4">
    <source>
        <dbReference type="ARBA" id="ARBA00022723"/>
    </source>
</evidence>
<dbReference type="FunFam" id="2.10.110.10:FF:000008">
    <property type="entry name" value="Paxillin isoform 1"/>
    <property type="match status" value="1"/>
</dbReference>
<dbReference type="PANTHER" id="PTHR24214:SF38">
    <property type="entry name" value="PDZ AND LIM DOMAIN PROTEIN ZASP-RELATED"/>
    <property type="match status" value="1"/>
</dbReference>
<evidence type="ECO:0000256" key="8">
    <source>
        <dbReference type="ARBA" id="ARBA00023038"/>
    </source>
</evidence>
<evidence type="ECO:0000256" key="7">
    <source>
        <dbReference type="ARBA" id="ARBA00022949"/>
    </source>
</evidence>
<dbReference type="GO" id="GO:0001725">
    <property type="term" value="C:stress fiber"/>
    <property type="evidence" value="ECO:0007669"/>
    <property type="project" value="TreeGrafter"/>
</dbReference>